<feature type="domain" description="SLH" evidence="3">
    <location>
        <begin position="1717"/>
        <end position="1778"/>
    </location>
</feature>
<sequence length="1778" mass="195268">MKIVYQRKICFMLSLVILMNLFLVIPVHETFAASENQWEEIGPNAGEFTHVFVVENQYIGVRKNDKKSTVYVGNGTSWQVMLDNVNEIEAAFRTESGDVYLVGSKNGTSFYKSTDGGQSWSNLSGKFPSGISGSNKVEGIYVDDDEIYFAVEKKGLYYSDNGGTTWQIKNGNLPPEPGKTDYDVRAIWEYNDSLYAGTKKQAVYEAVYEENWVSLKGGDGLSGDGKEVFDAVFMGDDMFIGTKNGVYQTKLSDSAQGWSKIAGLNDEVKDLFQVADRIYAMAKNAKNLYYYDSEQEKLVAFTKPSSGVTIDELRYIDYDEPHFIVAHKKGILKVLNPFSDEENEETEGVVNKGAITSLINTIQSKYNVAVEGSGAGQYRPGSKALLLAAIDAAADVRDNATTQEEIDQAIIGLNSALAQFEASLNPDAWQEIGPDQMDGSHVFAIGNKYLLIRKKDEKSTVSLRNLEGIWADKFVNIPEIDAAYRSSNEVHMISSKIGQAFYKSSDGGESWVDLLQNGRTLPLGVSGSKIEALHVENQNIYLVVEKKGLYYSADGGETWQSRNGNLPPEPGKSDYDARALWKYDGKLYVATKKQGLYESADGLNWSTLKNNQGLTTEKAREVFDVSFQSNIVYIGTKDGVYQTDLSDQTQGWSKISGLNDEVKNMKKVSGRIYATAKEGKNLYYYDSFGTFRPFNNKPSGLSVEELKYMDHDGQYFVVAHKKGLLKIADGYMELTATGIADTITNIQAPYMNATTLVLPTVPQGFTLTIDSSSNPEVINLNGTIAPPEAETVVTLVLKVINTHDGTKALTQPIQVVVPKKGVGGDQDGIYEGIGNGRNGVIRVEVIISGNQIVSIKLLEHSESIERSDVANVLTLIPQKIINEQKVEVDTVTGATLTSAGIIKAVANALRETSFVSVPGDEWQDLTPDGQEGTLVFAVKGKYLYVSKDKDSKKSTIRLRSENGNFEVKLQNVNEIESGYRVPGTDSIYLIGRKEGAIFTVSHDGGETWSNPIEPYGIGAEKVESLLVLSENEMYICVGKYGLYRSIDGGSNWMLFNNDLPKNPEKDSEYDVRKIYTINGSWYIGTKKQGLLTSADSISWIPYKKDGLSSEGKDVWDIYKDGNTLYMTGKNGMWTTNVNDTSGWTQVPGFSGEGRKIMAVGERIYLAAKNLVMYYLQGGVLKAMGNKPTAISGEDPKSMDYADGYFVAAHKYGLVKIKDLLQVDTPPDGTSGATPSDDGDETDGTSGATPSDDRDETDGTSGATPSGRNTGGTGETDNKGAGKITLTEKDIVKDSSGKAVVTLTQDHIRKAFEGNSNNAVIEVVISGDFPEIELKIDRAAYQEMRNKEASLIITYPGGNYILPLQLAALDEMSKELGVLSDMTLIVKKVDATDAMIGDYQLLAQPWEYILKAQFEKGTTVISDFGKQFIERSIIIDSIIDFKKSNGVVFENGSWKPVPTIFRIEDGKTIATIKRNSNSIYSVVGYNKTFGDIKNHWSQEVVELLASKMILNGLGDAFEPEGFLTRAQFTTMLVKGLGLKLIEEPMNRFSDVVPGSWYENYVYTATSFGITSGYEDGTFRPEKLITREEMAVMATRAIELVKGLEKLEILPGVTQVKWTDGAYEGTATGAYGTPLRLKVQVKSGEIQKIDALEMNETPNIGSVGVEKTIEKIIHAQSTEVDVYTGATISSKAAMKAVSDALAKSKDTSKSEVKNNPAQYNPFIDESQMSSWTREAIQYASQTKLLNGYTDGSFRPKNTSKRAEAAVVIKNVLEALKFISF</sequence>
<dbReference type="GO" id="GO:0016020">
    <property type="term" value="C:membrane"/>
    <property type="evidence" value="ECO:0007669"/>
    <property type="project" value="InterPro"/>
</dbReference>
<protein>
    <submittedName>
        <fullName evidence="4">Uncharacterized protein with FMN-binding domain/photosystem II stability/assembly factor-like uncharacterized protein</fullName>
    </submittedName>
</protein>
<feature type="domain" description="SLH" evidence="3">
    <location>
        <begin position="1543"/>
        <end position="1606"/>
    </location>
</feature>
<feature type="compositionally biased region" description="Polar residues" evidence="2">
    <location>
        <begin position="1258"/>
        <end position="1267"/>
    </location>
</feature>
<dbReference type="Gene3D" id="2.130.10.10">
    <property type="entry name" value="YVTN repeat-like/Quinoprotein amine dehydrogenase"/>
    <property type="match status" value="3"/>
</dbReference>
<proteinExistence type="predicted"/>
<dbReference type="GO" id="GO:0010181">
    <property type="term" value="F:FMN binding"/>
    <property type="evidence" value="ECO:0007669"/>
    <property type="project" value="InterPro"/>
</dbReference>
<feature type="region of interest" description="Disordered" evidence="2">
    <location>
        <begin position="1222"/>
        <end position="1281"/>
    </location>
</feature>
<evidence type="ECO:0000313" key="4">
    <source>
        <dbReference type="EMBL" id="MBB6217274.1"/>
    </source>
</evidence>
<dbReference type="InterPro" id="IPR051465">
    <property type="entry name" value="Cell_Envelope_Struct_Comp"/>
</dbReference>
<accession>A0A841KU89</accession>
<keyword evidence="5" id="KW-1185">Reference proteome</keyword>
<dbReference type="SUPFAM" id="SSF110296">
    <property type="entry name" value="Oligoxyloglucan reducing end-specific cellobiohydrolase"/>
    <property type="match status" value="1"/>
</dbReference>
<dbReference type="EMBL" id="JACHEN010000022">
    <property type="protein sequence ID" value="MBB6217274.1"/>
    <property type="molecule type" value="Genomic_DNA"/>
</dbReference>
<reference evidence="4 5" key="1">
    <citation type="submission" date="2020-08" db="EMBL/GenBank/DDBJ databases">
        <title>Genomic Encyclopedia of Type Strains, Phase IV (KMG-IV): sequencing the most valuable type-strain genomes for metagenomic binning, comparative biology and taxonomic classification.</title>
        <authorList>
            <person name="Goeker M."/>
        </authorList>
    </citation>
    <scope>NUCLEOTIDE SEQUENCE [LARGE SCALE GENOMIC DNA]</scope>
    <source>
        <strain evidence="4 5">DSM 103526</strain>
    </source>
</reference>
<gene>
    <name evidence="4" type="ORF">HNQ80_003393</name>
</gene>
<dbReference type="Pfam" id="PF04205">
    <property type="entry name" value="FMN_bind"/>
    <property type="match status" value="2"/>
</dbReference>
<dbReference type="SMART" id="SM00900">
    <property type="entry name" value="FMN_bind"/>
    <property type="match status" value="2"/>
</dbReference>
<dbReference type="Gene3D" id="3.90.1010.20">
    <property type="match status" value="2"/>
</dbReference>
<feature type="domain" description="SLH" evidence="3">
    <location>
        <begin position="1483"/>
        <end position="1542"/>
    </location>
</feature>
<organism evidence="4 5">
    <name type="scientific">Anaerosolibacter carboniphilus</name>
    <dbReference type="NCBI Taxonomy" id="1417629"/>
    <lineage>
        <taxon>Bacteria</taxon>
        <taxon>Bacillati</taxon>
        <taxon>Bacillota</taxon>
        <taxon>Clostridia</taxon>
        <taxon>Peptostreptococcales</taxon>
        <taxon>Thermotaleaceae</taxon>
        <taxon>Anaerosolibacter</taxon>
    </lineage>
</organism>
<dbReference type="RefSeq" id="WP_184311780.1">
    <property type="nucleotide sequence ID" value="NZ_JACHEN010000022.1"/>
</dbReference>
<dbReference type="Pfam" id="PF00395">
    <property type="entry name" value="SLH"/>
    <property type="match status" value="3"/>
</dbReference>
<evidence type="ECO:0000313" key="5">
    <source>
        <dbReference type="Proteomes" id="UP000579281"/>
    </source>
</evidence>
<dbReference type="InterPro" id="IPR036278">
    <property type="entry name" value="Sialidase_sf"/>
</dbReference>
<dbReference type="InterPro" id="IPR001119">
    <property type="entry name" value="SLH_dom"/>
</dbReference>
<name>A0A841KU89_9FIRM</name>
<dbReference type="InterPro" id="IPR015943">
    <property type="entry name" value="WD40/YVTN_repeat-like_dom_sf"/>
</dbReference>
<dbReference type="Proteomes" id="UP000579281">
    <property type="component" value="Unassembled WGS sequence"/>
</dbReference>
<dbReference type="Gene3D" id="1.20.1270.90">
    <property type="entry name" value="AF1782-like"/>
    <property type="match status" value="1"/>
</dbReference>
<comment type="caution">
    <text evidence="4">The sequence shown here is derived from an EMBL/GenBank/DDBJ whole genome shotgun (WGS) entry which is preliminary data.</text>
</comment>
<evidence type="ECO:0000256" key="2">
    <source>
        <dbReference type="SAM" id="MobiDB-lite"/>
    </source>
</evidence>
<dbReference type="InterPro" id="IPR007329">
    <property type="entry name" value="FMN-bd"/>
</dbReference>
<keyword evidence="1" id="KW-0677">Repeat</keyword>
<dbReference type="SUPFAM" id="SSF50939">
    <property type="entry name" value="Sialidases"/>
    <property type="match status" value="2"/>
</dbReference>
<dbReference type="PROSITE" id="PS51272">
    <property type="entry name" value="SLH"/>
    <property type="match status" value="3"/>
</dbReference>
<evidence type="ECO:0000259" key="3">
    <source>
        <dbReference type="PROSITE" id="PS51272"/>
    </source>
</evidence>
<dbReference type="PANTHER" id="PTHR43308:SF5">
    <property type="entry name" value="S-LAYER PROTEIN _ PEPTIDOGLYCAN ENDO-BETA-N-ACETYLGLUCOSAMINIDASE"/>
    <property type="match status" value="1"/>
</dbReference>
<evidence type="ECO:0000256" key="1">
    <source>
        <dbReference type="ARBA" id="ARBA00022737"/>
    </source>
</evidence>
<dbReference type="PANTHER" id="PTHR43308">
    <property type="entry name" value="OUTER MEMBRANE PROTEIN ALPHA-RELATED"/>
    <property type="match status" value="1"/>
</dbReference>